<dbReference type="PANTHER" id="PTHR32295:SF216">
    <property type="entry name" value="PROTEIN IQ-DOMAIN 3"/>
    <property type="match status" value="1"/>
</dbReference>
<evidence type="ECO:0000256" key="5">
    <source>
        <dbReference type="ARBA" id="ARBA00023136"/>
    </source>
</evidence>
<sequence length="557" mass="61341">MGKTGGWFSIVKKALSPESKKDQKTPKSKKKWFGKTKALGPVFVPEDTEVTAEDVKLKEAENEQSKHAYSVALATAVAAEAAVAAAQAAAEVVRLTSQPRHPGKSNEDIAAIKIQTAFRGYLARRALRALRGLVRLKSLMRGQTVKQQATTTLKCMQTLARVQSEICARRIRMSEENQALQQKCEREFEKLRASMGEGWNDSTLSREQIEARQQKQEEAAMKRERALAYAYCHQQSWKNCSRSVNQTFMDPRNPHWGWSWLERWMTARPWESRSTIDNNDRGSIKSIGACSIGEISRAYSLRYINSDKKPSPTPLKLSRLPSRQSGSTPPSKAPSISLVSVKTRLPSPRGSQCGGYEDSRSILSARSDRYRRHSIAGSSMRDDESLTSSPAAPSYMAPTQSTKARSRVPSPLGTGTPDRGSAGSAKKRLSFPASPASNRRHSDPPKATPFLAGIAVAAAALAGRYGIQAWQAFKTRPPKPRLRKFYEGGFQPTMTRREAALILGVRENTTPDKVKEAHRKVMVANHPDAGGSHYLASKINEAKDVMLGKTKGSGSAF</sequence>
<dbReference type="SMART" id="SM00271">
    <property type="entry name" value="DnaJ"/>
    <property type="match status" value="1"/>
</dbReference>
<keyword evidence="13" id="KW-1185">Reference proteome</keyword>
<evidence type="ECO:0000256" key="4">
    <source>
        <dbReference type="ARBA" id="ARBA00023128"/>
    </source>
</evidence>
<comment type="subcellular location">
    <subcellularLocation>
        <location evidence="1">Mitochondrion inner membrane</location>
    </subcellularLocation>
</comment>
<reference evidence="12" key="1">
    <citation type="submission" date="2023-05" db="EMBL/GenBank/DDBJ databases">
        <title>Genome and transcriptome analyses reveal genes involved in the formation of fine ridges on petal epidermal cells in Hibiscus trionum.</title>
        <authorList>
            <person name="Koshimizu S."/>
            <person name="Masuda S."/>
            <person name="Ishii T."/>
            <person name="Shirasu K."/>
            <person name="Hoshino A."/>
            <person name="Arita M."/>
        </authorList>
    </citation>
    <scope>NUCLEOTIDE SEQUENCE</scope>
    <source>
        <strain evidence="12">Hamamatsu line</strain>
    </source>
</reference>
<dbReference type="Proteomes" id="UP001165190">
    <property type="component" value="Unassembled WGS sequence"/>
</dbReference>
<proteinExistence type="inferred from homology"/>
<evidence type="ECO:0000259" key="11">
    <source>
        <dbReference type="PROSITE" id="PS50076"/>
    </source>
</evidence>
<evidence type="ECO:0000256" key="1">
    <source>
        <dbReference type="ARBA" id="ARBA00004273"/>
    </source>
</evidence>
<dbReference type="InterPro" id="IPR025064">
    <property type="entry name" value="DUF4005"/>
</dbReference>
<evidence type="ECO:0000256" key="3">
    <source>
        <dbReference type="ARBA" id="ARBA00022860"/>
    </source>
</evidence>
<dbReference type="FunFam" id="1.10.287.110:FF:000001">
    <property type="entry name" value="Import inner membrane translocase subunit tim14"/>
    <property type="match status" value="1"/>
</dbReference>
<evidence type="ECO:0000256" key="10">
    <source>
        <dbReference type="SAM" id="MobiDB-lite"/>
    </source>
</evidence>
<comment type="subunit">
    <text evidence="9">Probable component of the PAM complex at least composed of a mitochondrial HSP70 protein, TIMM44 and TIMM14. The complex interacts with the TIMM23 component of the TIM17:23 complex.</text>
</comment>
<dbReference type="GO" id="GO:0005516">
    <property type="term" value="F:calmodulin binding"/>
    <property type="evidence" value="ECO:0007669"/>
    <property type="project" value="UniProtKB-KW"/>
</dbReference>
<evidence type="ECO:0000256" key="6">
    <source>
        <dbReference type="ARBA" id="ARBA00024341"/>
    </source>
</evidence>
<feature type="compositionally biased region" description="Polar residues" evidence="10">
    <location>
        <begin position="386"/>
        <end position="403"/>
    </location>
</feature>
<dbReference type="InterPro" id="IPR001623">
    <property type="entry name" value="DnaJ_domain"/>
</dbReference>
<dbReference type="OrthoDB" id="1923765at2759"/>
<dbReference type="Pfam" id="PF13178">
    <property type="entry name" value="DUF4005"/>
    <property type="match status" value="1"/>
</dbReference>
<evidence type="ECO:0000256" key="8">
    <source>
        <dbReference type="ARBA" id="ARBA00059031"/>
    </source>
</evidence>
<dbReference type="Gene3D" id="1.20.5.190">
    <property type="match status" value="1"/>
</dbReference>
<evidence type="ECO:0000256" key="9">
    <source>
        <dbReference type="ARBA" id="ARBA00063640"/>
    </source>
</evidence>
<keyword evidence="2" id="KW-0999">Mitochondrion inner membrane</keyword>
<feature type="compositionally biased region" description="Polar residues" evidence="10">
    <location>
        <begin position="321"/>
        <end position="330"/>
    </location>
</feature>
<evidence type="ECO:0000313" key="13">
    <source>
        <dbReference type="Proteomes" id="UP001165190"/>
    </source>
</evidence>
<dbReference type="PANTHER" id="PTHR32295">
    <property type="entry name" value="IQ-DOMAIN 5-RELATED"/>
    <property type="match status" value="1"/>
</dbReference>
<comment type="subunit">
    <text evidence="7">Binds to multiple calmodulin (CaM) in the presence of Ca(2+) and CaM-like proteins.</text>
</comment>
<dbReference type="EMBL" id="BSYR01000016">
    <property type="protein sequence ID" value="GMI78795.1"/>
    <property type="molecule type" value="Genomic_DNA"/>
</dbReference>
<feature type="region of interest" description="Disordered" evidence="10">
    <location>
        <begin position="309"/>
        <end position="360"/>
    </location>
</feature>
<dbReference type="InterPro" id="IPR036869">
    <property type="entry name" value="J_dom_sf"/>
</dbReference>
<evidence type="ECO:0000256" key="2">
    <source>
        <dbReference type="ARBA" id="ARBA00022792"/>
    </source>
</evidence>
<feature type="domain" description="J" evidence="11">
    <location>
        <begin position="498"/>
        <end position="551"/>
    </location>
</feature>
<keyword evidence="3" id="KW-0112">Calmodulin-binding</keyword>
<dbReference type="CDD" id="cd06257">
    <property type="entry name" value="DnaJ"/>
    <property type="match status" value="1"/>
</dbReference>
<dbReference type="Gene3D" id="1.10.287.110">
    <property type="entry name" value="DnaJ domain"/>
    <property type="match status" value="1"/>
</dbReference>
<organism evidence="12 13">
    <name type="scientific">Hibiscus trionum</name>
    <name type="common">Flower of an hour</name>
    <dbReference type="NCBI Taxonomy" id="183268"/>
    <lineage>
        <taxon>Eukaryota</taxon>
        <taxon>Viridiplantae</taxon>
        <taxon>Streptophyta</taxon>
        <taxon>Embryophyta</taxon>
        <taxon>Tracheophyta</taxon>
        <taxon>Spermatophyta</taxon>
        <taxon>Magnoliopsida</taxon>
        <taxon>eudicotyledons</taxon>
        <taxon>Gunneridae</taxon>
        <taxon>Pentapetalae</taxon>
        <taxon>rosids</taxon>
        <taxon>malvids</taxon>
        <taxon>Malvales</taxon>
        <taxon>Malvaceae</taxon>
        <taxon>Malvoideae</taxon>
        <taxon>Hibiscus</taxon>
    </lineage>
</organism>
<keyword evidence="5" id="KW-0472">Membrane</keyword>
<gene>
    <name evidence="12" type="ORF">HRI_001548800</name>
</gene>
<dbReference type="SUPFAM" id="SSF46565">
    <property type="entry name" value="Chaperone J-domain"/>
    <property type="match status" value="1"/>
</dbReference>
<dbReference type="GO" id="GO:0005743">
    <property type="term" value="C:mitochondrial inner membrane"/>
    <property type="evidence" value="ECO:0007669"/>
    <property type="project" value="UniProtKB-SubCell"/>
</dbReference>
<dbReference type="PROSITE" id="PS50076">
    <property type="entry name" value="DNAJ_2"/>
    <property type="match status" value="1"/>
</dbReference>
<dbReference type="PROSITE" id="PS50096">
    <property type="entry name" value="IQ"/>
    <property type="match status" value="1"/>
</dbReference>
<keyword evidence="4" id="KW-0496">Mitochondrion</keyword>
<protein>
    <submittedName>
        <fullName evidence="12">IQ-domain 3</fullName>
    </submittedName>
</protein>
<feature type="region of interest" description="Disordered" evidence="10">
    <location>
        <begin position="374"/>
        <end position="446"/>
    </location>
</feature>
<evidence type="ECO:0000256" key="7">
    <source>
        <dbReference type="ARBA" id="ARBA00024378"/>
    </source>
</evidence>
<comment type="function">
    <text evidence="8">Component of the PAM complex, a complex required for the translocation of transit peptide-containing proteins from the inner membrane into the mitochondrial matrix in an ATP-dependent manner.</text>
</comment>
<accession>A0A9W7HJB4</accession>
<name>A0A9W7HJB4_HIBTR</name>
<dbReference type="InterPro" id="IPR000048">
    <property type="entry name" value="IQ_motif_EF-hand-BS"/>
</dbReference>
<dbReference type="AlphaFoldDB" id="A0A9W7HJB4"/>
<dbReference type="Pfam" id="PF00612">
    <property type="entry name" value="IQ"/>
    <property type="match status" value="1"/>
</dbReference>
<comment type="caution">
    <text evidence="12">The sequence shown here is derived from an EMBL/GenBank/DDBJ whole genome shotgun (WGS) entry which is preliminary data.</text>
</comment>
<evidence type="ECO:0000313" key="12">
    <source>
        <dbReference type="EMBL" id="GMI78795.1"/>
    </source>
</evidence>
<comment type="similarity">
    <text evidence="6">Belongs to the IQD family.</text>
</comment>
<dbReference type="SMART" id="SM00015">
    <property type="entry name" value="IQ"/>
    <property type="match status" value="1"/>
</dbReference>